<accession>A0AAD2E022</accession>
<protein>
    <submittedName>
        <fullName evidence="2">Uncharacterized protein</fullName>
    </submittedName>
</protein>
<name>A0AAD2E022_9LAMI</name>
<organism evidence="2 3">
    <name type="scientific">Fraxinus pennsylvanica</name>
    <dbReference type="NCBI Taxonomy" id="56036"/>
    <lineage>
        <taxon>Eukaryota</taxon>
        <taxon>Viridiplantae</taxon>
        <taxon>Streptophyta</taxon>
        <taxon>Embryophyta</taxon>
        <taxon>Tracheophyta</taxon>
        <taxon>Spermatophyta</taxon>
        <taxon>Magnoliopsida</taxon>
        <taxon>eudicotyledons</taxon>
        <taxon>Gunneridae</taxon>
        <taxon>Pentapetalae</taxon>
        <taxon>asterids</taxon>
        <taxon>lamiids</taxon>
        <taxon>Lamiales</taxon>
        <taxon>Oleaceae</taxon>
        <taxon>Oleeae</taxon>
        <taxon>Fraxinus</taxon>
    </lineage>
</organism>
<sequence>MRQIYEKNEEVNSIGDGEMLRPTDGLIYDNCSMEMVPASLDRKSDMKCQLKDGESFKSAMLKINKLKVVSRSLRSMEKGSSRNNERTAVKAAAVKAASIKDRENRVAKLEGMKQRLEKILEEHAKQQVQEVSTSGLFQPDTCFYFMMVISIMSFH</sequence>
<reference evidence="2" key="1">
    <citation type="submission" date="2023-05" db="EMBL/GenBank/DDBJ databases">
        <authorList>
            <person name="Huff M."/>
        </authorList>
    </citation>
    <scope>NUCLEOTIDE SEQUENCE</scope>
</reference>
<proteinExistence type="predicted"/>
<evidence type="ECO:0000313" key="3">
    <source>
        <dbReference type="Proteomes" id="UP000834106"/>
    </source>
</evidence>
<dbReference type="AlphaFoldDB" id="A0AAD2E022"/>
<evidence type="ECO:0000256" key="1">
    <source>
        <dbReference type="SAM" id="Coils"/>
    </source>
</evidence>
<keyword evidence="1" id="KW-0175">Coiled coil</keyword>
<evidence type="ECO:0000313" key="2">
    <source>
        <dbReference type="EMBL" id="CAI9769961.1"/>
    </source>
</evidence>
<keyword evidence="3" id="KW-1185">Reference proteome</keyword>
<gene>
    <name evidence="2" type="ORF">FPE_LOCUS16329</name>
</gene>
<dbReference type="EMBL" id="OU503045">
    <property type="protein sequence ID" value="CAI9769961.1"/>
    <property type="molecule type" value="Genomic_DNA"/>
</dbReference>
<feature type="coiled-coil region" evidence="1">
    <location>
        <begin position="99"/>
        <end position="129"/>
    </location>
</feature>
<dbReference type="Proteomes" id="UP000834106">
    <property type="component" value="Chromosome 10"/>
</dbReference>